<keyword evidence="3 6" id="KW-0812">Transmembrane</keyword>
<comment type="subcellular location">
    <subcellularLocation>
        <location evidence="1">Cell membrane</location>
        <topology evidence="1">Multi-pass membrane protein</topology>
    </subcellularLocation>
</comment>
<dbReference type="InterPro" id="IPR001123">
    <property type="entry name" value="LeuE-type"/>
</dbReference>
<dbReference type="Proteomes" id="UP000000602">
    <property type="component" value="Chromosome"/>
</dbReference>
<feature type="transmembrane region" description="Helical" evidence="6">
    <location>
        <begin position="191"/>
        <end position="210"/>
    </location>
</feature>
<dbReference type="STRING" id="177439.DP0509"/>
<evidence type="ECO:0000256" key="2">
    <source>
        <dbReference type="ARBA" id="ARBA00022475"/>
    </source>
</evidence>
<evidence type="ECO:0000256" key="3">
    <source>
        <dbReference type="ARBA" id="ARBA00022692"/>
    </source>
</evidence>
<evidence type="ECO:0000256" key="6">
    <source>
        <dbReference type="SAM" id="Phobius"/>
    </source>
</evidence>
<feature type="transmembrane region" description="Helical" evidence="6">
    <location>
        <begin position="12"/>
        <end position="35"/>
    </location>
</feature>
<dbReference type="PIRSF" id="PIRSF006324">
    <property type="entry name" value="LeuE"/>
    <property type="match status" value="1"/>
</dbReference>
<dbReference type="eggNOG" id="COG1280">
    <property type="taxonomic scope" value="Bacteria"/>
</dbReference>
<feature type="transmembrane region" description="Helical" evidence="6">
    <location>
        <begin position="150"/>
        <end position="179"/>
    </location>
</feature>
<dbReference type="KEGG" id="dps:DP0509"/>
<accession>Q6AQY6</accession>
<proteinExistence type="predicted"/>
<keyword evidence="8" id="KW-1185">Reference proteome</keyword>
<dbReference type="GO" id="GO:0005886">
    <property type="term" value="C:plasma membrane"/>
    <property type="evidence" value="ECO:0007669"/>
    <property type="project" value="UniProtKB-SubCell"/>
</dbReference>
<evidence type="ECO:0000256" key="5">
    <source>
        <dbReference type="ARBA" id="ARBA00023136"/>
    </source>
</evidence>
<evidence type="ECO:0000313" key="8">
    <source>
        <dbReference type="Proteomes" id="UP000000602"/>
    </source>
</evidence>
<keyword evidence="2" id="KW-1003">Cell membrane</keyword>
<evidence type="ECO:0000256" key="4">
    <source>
        <dbReference type="ARBA" id="ARBA00022989"/>
    </source>
</evidence>
<dbReference type="GO" id="GO:0015171">
    <property type="term" value="F:amino acid transmembrane transporter activity"/>
    <property type="evidence" value="ECO:0007669"/>
    <property type="project" value="TreeGrafter"/>
</dbReference>
<organism evidence="7 8">
    <name type="scientific">Desulfotalea psychrophila (strain LSv54 / DSM 12343)</name>
    <dbReference type="NCBI Taxonomy" id="177439"/>
    <lineage>
        <taxon>Bacteria</taxon>
        <taxon>Pseudomonadati</taxon>
        <taxon>Thermodesulfobacteriota</taxon>
        <taxon>Desulfobulbia</taxon>
        <taxon>Desulfobulbales</taxon>
        <taxon>Desulfocapsaceae</taxon>
        <taxon>Desulfotalea</taxon>
    </lineage>
</organism>
<dbReference type="Pfam" id="PF01810">
    <property type="entry name" value="LysE"/>
    <property type="match status" value="1"/>
</dbReference>
<dbReference type="HOGENOM" id="CLU_079569_3_0_7"/>
<name>Q6AQY6_DESPS</name>
<feature type="transmembrane region" description="Helical" evidence="6">
    <location>
        <begin position="84"/>
        <end position="104"/>
    </location>
</feature>
<protein>
    <submittedName>
        <fullName evidence="7">Conserved hypothetical membrane protein</fullName>
    </submittedName>
</protein>
<keyword evidence="4 6" id="KW-1133">Transmembrane helix</keyword>
<sequence>MKRKPVMPDFAQFTLFIIAATVLAVTPGPGIFYVMTRSLKGGQTEGIYSSLGTAFGGMFHVLAAALGLSVILAASALAFNIVKYLGAAYLVYLGLKTLLSSTALPNTENPKKMGPKYAFRQGIIVEALNPKTALFFLAFIPQFVNPDGIVFLQFFLLGTLSVILNTSADFIVVMLAGPIGQHLQEKPRLQMGQRCFTGTGLIALGAYVALTDR</sequence>
<feature type="transmembrane region" description="Helical" evidence="6">
    <location>
        <begin position="47"/>
        <end position="78"/>
    </location>
</feature>
<evidence type="ECO:0000256" key="1">
    <source>
        <dbReference type="ARBA" id="ARBA00004651"/>
    </source>
</evidence>
<evidence type="ECO:0000313" key="7">
    <source>
        <dbReference type="EMBL" id="CAG35238.1"/>
    </source>
</evidence>
<dbReference type="PANTHER" id="PTHR30086">
    <property type="entry name" value="ARGININE EXPORTER PROTEIN ARGO"/>
    <property type="match status" value="1"/>
</dbReference>
<dbReference type="EMBL" id="CR522870">
    <property type="protein sequence ID" value="CAG35238.1"/>
    <property type="molecule type" value="Genomic_DNA"/>
</dbReference>
<gene>
    <name evidence="7" type="ordered locus">DP0509</name>
</gene>
<dbReference type="PANTHER" id="PTHR30086:SF20">
    <property type="entry name" value="ARGININE EXPORTER PROTEIN ARGO-RELATED"/>
    <property type="match status" value="1"/>
</dbReference>
<reference evidence="8" key="1">
    <citation type="journal article" date="2004" name="Environ. Microbiol.">
        <title>The genome of Desulfotalea psychrophila, a sulfate-reducing bacterium from permanently cold Arctic sediments.</title>
        <authorList>
            <person name="Rabus R."/>
            <person name="Ruepp A."/>
            <person name="Frickey T."/>
            <person name="Rattei T."/>
            <person name="Fartmann B."/>
            <person name="Stark M."/>
            <person name="Bauer M."/>
            <person name="Zibat A."/>
            <person name="Lombardot T."/>
            <person name="Becker I."/>
            <person name="Amann J."/>
            <person name="Gellner K."/>
            <person name="Teeling H."/>
            <person name="Leuschner W.D."/>
            <person name="Gloeckner F.-O."/>
            <person name="Lupas A.N."/>
            <person name="Amann R."/>
            <person name="Klenk H.-P."/>
        </authorList>
    </citation>
    <scope>NUCLEOTIDE SEQUENCE [LARGE SCALE GENOMIC DNA]</scope>
    <source>
        <strain evidence="8">DSM 12343 / LSv54</strain>
    </source>
</reference>
<feature type="transmembrane region" description="Helical" evidence="6">
    <location>
        <begin position="124"/>
        <end position="144"/>
    </location>
</feature>
<dbReference type="AlphaFoldDB" id="Q6AQY6"/>
<keyword evidence="5 6" id="KW-0472">Membrane</keyword>